<dbReference type="PANTHER" id="PTHR39160">
    <property type="entry name" value="CELL WALL-BINDING PROTEIN YOCH"/>
    <property type="match status" value="1"/>
</dbReference>
<dbReference type="Gene3D" id="2.40.40.10">
    <property type="entry name" value="RlpA-like domain"/>
    <property type="match status" value="1"/>
</dbReference>
<dbReference type="eggNOG" id="COG3583">
    <property type="taxonomic scope" value="Bacteria"/>
</dbReference>
<dbReference type="InterPro" id="IPR007137">
    <property type="entry name" value="DUF348"/>
</dbReference>
<dbReference type="PANTHER" id="PTHR39160:SF4">
    <property type="entry name" value="RESUSCITATION-PROMOTING FACTOR RPFB"/>
    <property type="match status" value="1"/>
</dbReference>
<dbReference type="CDD" id="cd22786">
    <property type="entry name" value="DPBB_YuiC-like"/>
    <property type="match status" value="1"/>
</dbReference>
<comment type="caution">
    <text evidence="4">The sequence shown here is derived from an EMBL/GenBank/DDBJ whole genome shotgun (WGS) entry which is preliminary data.</text>
</comment>
<dbReference type="Pfam" id="PF07501">
    <property type="entry name" value="G5"/>
    <property type="match status" value="1"/>
</dbReference>
<dbReference type="AlphaFoldDB" id="I8AF02"/>
<dbReference type="Gene3D" id="2.20.230.10">
    <property type="entry name" value="Resuscitation-promoting factor rpfb"/>
    <property type="match status" value="1"/>
</dbReference>
<evidence type="ECO:0000259" key="3">
    <source>
        <dbReference type="PROSITE" id="PS51109"/>
    </source>
</evidence>
<feature type="compositionally biased region" description="Polar residues" evidence="2">
    <location>
        <begin position="287"/>
        <end position="306"/>
    </location>
</feature>
<dbReference type="SMART" id="SM01208">
    <property type="entry name" value="G5"/>
    <property type="match status" value="1"/>
</dbReference>
<keyword evidence="1" id="KW-0732">Signal</keyword>
<feature type="region of interest" description="Disordered" evidence="2">
    <location>
        <begin position="287"/>
        <end position="310"/>
    </location>
</feature>
<reference evidence="4 5" key="1">
    <citation type="journal article" date="2012" name="J. Bacteriol.">
        <title>Genome of Bacillus macauensis ZFHKF-1, a Long-Chain-Forming Bacterium.</title>
        <authorList>
            <person name="Cai L."/>
            <person name="Zhang T."/>
        </authorList>
    </citation>
    <scope>NUCLEOTIDE SEQUENCE [LARGE SCALE GENOMIC DNA]</scope>
    <source>
        <strain evidence="4 5">ZFHKF-1</strain>
    </source>
</reference>
<proteinExistence type="predicted"/>
<dbReference type="InterPro" id="IPR051933">
    <property type="entry name" value="Resuscitation_pf_RpfB"/>
</dbReference>
<dbReference type="PROSITE" id="PS51109">
    <property type="entry name" value="G5"/>
    <property type="match status" value="1"/>
</dbReference>
<dbReference type="InterPro" id="IPR010611">
    <property type="entry name" value="3D_dom"/>
</dbReference>
<dbReference type="InterPro" id="IPR011098">
    <property type="entry name" value="G5_dom"/>
</dbReference>
<gene>
    <name evidence="4" type="ORF">A374_16778</name>
</gene>
<dbReference type="Pfam" id="PF03990">
    <property type="entry name" value="DUF348"/>
    <property type="match status" value="3"/>
</dbReference>
<dbReference type="SUPFAM" id="SSF50685">
    <property type="entry name" value="Barwin-like endoglucanases"/>
    <property type="match status" value="1"/>
</dbReference>
<dbReference type="RefSeq" id="WP_007203428.1">
    <property type="nucleotide sequence ID" value="NZ_AKKV01000038.1"/>
</dbReference>
<dbReference type="eggNOG" id="COG3584">
    <property type="taxonomic scope" value="Bacteria"/>
</dbReference>
<name>I8AF02_9BACL</name>
<dbReference type="Pfam" id="PF06725">
    <property type="entry name" value="3D"/>
    <property type="match status" value="1"/>
</dbReference>
<dbReference type="InterPro" id="IPR036908">
    <property type="entry name" value="RlpA-like_sf"/>
</dbReference>
<evidence type="ECO:0000313" key="4">
    <source>
        <dbReference type="EMBL" id="EIT84197.1"/>
    </source>
</evidence>
<keyword evidence="5" id="KW-1185">Reference proteome</keyword>
<dbReference type="STRING" id="1196324.A374_16778"/>
<dbReference type="EMBL" id="AKKV01000038">
    <property type="protein sequence ID" value="EIT84197.1"/>
    <property type="molecule type" value="Genomic_DNA"/>
</dbReference>
<sequence>MNKGNEKKWYHLFSRKLVFISVAILVLAVTTGFVSYESTKTDLTIVADGQTKEFSSHAENVRDALSDFGIHVTKHDLVSPGLDADLKSGMTIEWTPAHEITYTKNGQTVTEWSTARTVKQFLNDHHLSLTAHDRVSPSVDTLLKDTKTINVQKAFSVLLTEGKKKSKKVWTTSTTVVDLLKKQHIKVGKEDRVEPSLDADVTDGMKVNVISVKKTTDVVEERTPFKTVTHKDGSLEKGEKKVIHPGKKGKIAKKYKVTLENGKEVSRELKDTKTLKKSKDEVVAIGTKSSADVSGESTHSPTVSRGTKSEGRELLVTSTAYSESCAGCTGRTSTGIDLRANPNMKVIAVDPSVIPLGSKVYVEGYGYAIAGDTGGAIKGNRIDVFFSSESRCSDWGRRQVRVKIID</sequence>
<dbReference type="GO" id="GO:0009254">
    <property type="term" value="P:peptidoglycan turnover"/>
    <property type="evidence" value="ECO:0007669"/>
    <property type="project" value="InterPro"/>
</dbReference>
<dbReference type="PATRIC" id="fig|1196324.3.peg.3430"/>
<feature type="domain" description="G5" evidence="3">
    <location>
        <begin position="209"/>
        <end position="289"/>
    </location>
</feature>
<organism evidence="4 5">
    <name type="scientific">Fictibacillus macauensis ZFHKF-1</name>
    <dbReference type="NCBI Taxonomy" id="1196324"/>
    <lineage>
        <taxon>Bacteria</taxon>
        <taxon>Bacillati</taxon>
        <taxon>Bacillota</taxon>
        <taxon>Bacilli</taxon>
        <taxon>Bacillales</taxon>
        <taxon>Fictibacillaceae</taxon>
        <taxon>Fictibacillus</taxon>
    </lineage>
</organism>
<protein>
    <recommendedName>
        <fullName evidence="3">G5 domain-containing protein</fullName>
    </recommendedName>
</protein>
<accession>I8AF02</accession>
<dbReference type="Proteomes" id="UP000004080">
    <property type="component" value="Unassembled WGS sequence"/>
</dbReference>
<dbReference type="GO" id="GO:0019867">
    <property type="term" value="C:outer membrane"/>
    <property type="evidence" value="ECO:0007669"/>
    <property type="project" value="InterPro"/>
</dbReference>
<evidence type="ECO:0000256" key="2">
    <source>
        <dbReference type="SAM" id="MobiDB-lite"/>
    </source>
</evidence>
<evidence type="ECO:0000313" key="5">
    <source>
        <dbReference type="Proteomes" id="UP000004080"/>
    </source>
</evidence>
<evidence type="ECO:0000256" key="1">
    <source>
        <dbReference type="ARBA" id="ARBA00022729"/>
    </source>
</evidence>
<dbReference type="GO" id="GO:0004553">
    <property type="term" value="F:hydrolase activity, hydrolyzing O-glycosyl compounds"/>
    <property type="evidence" value="ECO:0007669"/>
    <property type="project" value="InterPro"/>
</dbReference>